<keyword evidence="2" id="KW-1185">Reference proteome</keyword>
<dbReference type="Proteomes" id="UP000249547">
    <property type="component" value="Unassembled WGS sequence"/>
</dbReference>
<dbReference type="NCBIfam" id="NF038153">
    <property type="entry name" value="lant_leader_L1a"/>
    <property type="match status" value="1"/>
</dbReference>
<dbReference type="InterPro" id="IPR058238">
    <property type="entry name" value="Lant_leader_dom"/>
</dbReference>
<dbReference type="EMBL" id="QLLL01000001">
    <property type="protein sequence ID" value="RAJ11166.1"/>
    <property type="molecule type" value="Genomic_DNA"/>
</dbReference>
<gene>
    <name evidence="1" type="ORF">LX64_00774</name>
</gene>
<name>A0A327R2W6_9BACT</name>
<protein>
    <submittedName>
        <fullName evidence="1">Bacteriocin-like protein/natural product</fullName>
    </submittedName>
</protein>
<accession>A0A327R2W6</accession>
<reference evidence="1 2" key="1">
    <citation type="submission" date="2018-06" db="EMBL/GenBank/DDBJ databases">
        <title>Genomic Encyclopedia of Archaeal and Bacterial Type Strains, Phase II (KMG-II): from individual species to whole genera.</title>
        <authorList>
            <person name="Goeker M."/>
        </authorList>
    </citation>
    <scope>NUCLEOTIDE SEQUENCE [LARGE SCALE GENOMIC DNA]</scope>
    <source>
        <strain evidence="1 2">DSM 23857</strain>
    </source>
</reference>
<organism evidence="1 2">
    <name type="scientific">Chitinophaga skermanii</name>
    <dbReference type="NCBI Taxonomy" id="331697"/>
    <lineage>
        <taxon>Bacteria</taxon>
        <taxon>Pseudomonadati</taxon>
        <taxon>Bacteroidota</taxon>
        <taxon>Chitinophagia</taxon>
        <taxon>Chitinophagales</taxon>
        <taxon>Chitinophagaceae</taxon>
        <taxon>Chitinophaga</taxon>
    </lineage>
</organism>
<proteinExistence type="predicted"/>
<sequence length="87" mass="9541">MVSLIQGMLKTCLQKSKHHTFIHVTMNTEIKKLKLNKQTLSVLDDKALQNIKGGRNLDASEASCTSGQCNTSCAKTKAEEEAESFGK</sequence>
<evidence type="ECO:0000313" key="1">
    <source>
        <dbReference type="EMBL" id="RAJ11166.1"/>
    </source>
</evidence>
<dbReference type="AlphaFoldDB" id="A0A327R2W6"/>
<comment type="caution">
    <text evidence="1">The sequence shown here is derived from an EMBL/GenBank/DDBJ whole genome shotgun (WGS) entry which is preliminary data.</text>
</comment>
<evidence type="ECO:0000313" key="2">
    <source>
        <dbReference type="Proteomes" id="UP000249547"/>
    </source>
</evidence>